<evidence type="ECO:0000313" key="3">
    <source>
        <dbReference type="Proteomes" id="UP000479710"/>
    </source>
</evidence>
<organism evidence="2 3">
    <name type="scientific">Oryza meyeriana var. granulata</name>
    <dbReference type="NCBI Taxonomy" id="110450"/>
    <lineage>
        <taxon>Eukaryota</taxon>
        <taxon>Viridiplantae</taxon>
        <taxon>Streptophyta</taxon>
        <taxon>Embryophyta</taxon>
        <taxon>Tracheophyta</taxon>
        <taxon>Spermatophyta</taxon>
        <taxon>Magnoliopsida</taxon>
        <taxon>Liliopsida</taxon>
        <taxon>Poales</taxon>
        <taxon>Poaceae</taxon>
        <taxon>BOP clade</taxon>
        <taxon>Oryzoideae</taxon>
        <taxon>Oryzeae</taxon>
        <taxon>Oryzinae</taxon>
        <taxon>Oryza</taxon>
        <taxon>Oryza meyeriana</taxon>
    </lineage>
</organism>
<name>A0A6G1BQF8_9ORYZ</name>
<accession>A0A6G1BQF8</accession>
<dbReference type="EMBL" id="SPHZ02000011">
    <property type="protein sequence ID" value="KAF0890605.1"/>
    <property type="molecule type" value="Genomic_DNA"/>
</dbReference>
<evidence type="ECO:0000313" key="2">
    <source>
        <dbReference type="EMBL" id="KAF0890605.1"/>
    </source>
</evidence>
<feature type="region of interest" description="Disordered" evidence="1">
    <location>
        <begin position="96"/>
        <end position="121"/>
    </location>
</feature>
<dbReference type="Proteomes" id="UP000479710">
    <property type="component" value="Unassembled WGS sequence"/>
</dbReference>
<protein>
    <submittedName>
        <fullName evidence="2">Uncharacterized protein</fullName>
    </submittedName>
</protein>
<keyword evidence="3" id="KW-1185">Reference proteome</keyword>
<reference evidence="2 3" key="1">
    <citation type="submission" date="2019-11" db="EMBL/GenBank/DDBJ databases">
        <title>Whole genome sequence of Oryza granulata.</title>
        <authorList>
            <person name="Li W."/>
        </authorList>
    </citation>
    <scope>NUCLEOTIDE SEQUENCE [LARGE SCALE GENOMIC DNA]</scope>
    <source>
        <strain evidence="3">cv. Menghai</strain>
        <tissue evidence="2">Leaf</tissue>
    </source>
</reference>
<sequence length="121" mass="12608">MGQQSQQMPMMMQQNPFGPPLQPQLVGIAQAPNPFLNAGLAPFPASNGMHPQANPQSNNVKVYVHAARQGAAGSGSETGLHAHAAHTGVRACCKARSSRQQLGDGTAGPRGGMQKSDWALL</sequence>
<proteinExistence type="predicted"/>
<feature type="region of interest" description="Disordered" evidence="1">
    <location>
        <begin position="1"/>
        <end position="25"/>
    </location>
</feature>
<evidence type="ECO:0000256" key="1">
    <source>
        <dbReference type="SAM" id="MobiDB-lite"/>
    </source>
</evidence>
<gene>
    <name evidence="2" type="ORF">E2562_003801</name>
</gene>
<feature type="compositionally biased region" description="Low complexity" evidence="1">
    <location>
        <begin position="1"/>
        <end position="14"/>
    </location>
</feature>
<comment type="caution">
    <text evidence="2">The sequence shown here is derived from an EMBL/GenBank/DDBJ whole genome shotgun (WGS) entry which is preliminary data.</text>
</comment>
<dbReference type="AlphaFoldDB" id="A0A6G1BQF8"/>